<dbReference type="PROSITE" id="PS00194">
    <property type="entry name" value="THIOREDOXIN_1"/>
    <property type="match status" value="1"/>
</dbReference>
<evidence type="ECO:0000256" key="1">
    <source>
        <dbReference type="ARBA" id="ARBA00004196"/>
    </source>
</evidence>
<evidence type="ECO:0000256" key="4">
    <source>
        <dbReference type="ARBA" id="ARBA00023284"/>
    </source>
</evidence>
<dbReference type="InterPro" id="IPR000866">
    <property type="entry name" value="AhpC/TSA"/>
</dbReference>
<dbReference type="AlphaFoldDB" id="A0A2V3ZWP3"/>
<dbReference type="InterPro" id="IPR017937">
    <property type="entry name" value="Thioredoxin_CS"/>
</dbReference>
<dbReference type="InterPro" id="IPR050553">
    <property type="entry name" value="Thioredoxin_ResA/DsbE_sf"/>
</dbReference>
<dbReference type="InterPro" id="IPR036249">
    <property type="entry name" value="Thioredoxin-like_sf"/>
</dbReference>
<dbReference type="Gene3D" id="3.40.30.10">
    <property type="entry name" value="Glutaredoxin"/>
    <property type="match status" value="1"/>
</dbReference>
<dbReference type="Pfam" id="PF00578">
    <property type="entry name" value="AhpC-TSA"/>
    <property type="match status" value="1"/>
</dbReference>
<comment type="subcellular location">
    <subcellularLocation>
        <location evidence="1">Cell envelope</location>
    </subcellularLocation>
</comment>
<dbReference type="CDD" id="cd02966">
    <property type="entry name" value="TlpA_like_family"/>
    <property type="match status" value="1"/>
</dbReference>
<proteinExistence type="predicted"/>
<keyword evidence="8" id="KW-1185">Reference proteome</keyword>
<evidence type="ECO:0000259" key="6">
    <source>
        <dbReference type="PROSITE" id="PS51352"/>
    </source>
</evidence>
<reference evidence="7 8" key="1">
    <citation type="submission" date="2018-05" db="EMBL/GenBank/DDBJ databases">
        <title>Marinifilum breve JC075T sp. nov., a marine bacterium isolated from Yongle Blue Hole in the South China Sea.</title>
        <authorList>
            <person name="Fu T."/>
        </authorList>
    </citation>
    <scope>NUCLEOTIDE SEQUENCE [LARGE SCALE GENOMIC DNA]</scope>
    <source>
        <strain evidence="7 8">JC075</strain>
    </source>
</reference>
<dbReference type="EMBL" id="QFLI01000005">
    <property type="protein sequence ID" value="PXY00671.1"/>
    <property type="molecule type" value="Genomic_DNA"/>
</dbReference>
<evidence type="ECO:0000313" key="8">
    <source>
        <dbReference type="Proteomes" id="UP000248079"/>
    </source>
</evidence>
<comment type="caution">
    <text evidence="7">The sequence shown here is derived from an EMBL/GenBank/DDBJ whole genome shotgun (WGS) entry which is preliminary data.</text>
</comment>
<keyword evidence="4" id="KW-0676">Redox-active center</keyword>
<feature type="signal peptide" evidence="5">
    <location>
        <begin position="1"/>
        <end position="21"/>
    </location>
</feature>
<dbReference type="SUPFAM" id="SSF52833">
    <property type="entry name" value="Thioredoxin-like"/>
    <property type="match status" value="1"/>
</dbReference>
<evidence type="ECO:0000313" key="7">
    <source>
        <dbReference type="EMBL" id="PXY00671.1"/>
    </source>
</evidence>
<dbReference type="Proteomes" id="UP000248079">
    <property type="component" value="Unassembled WGS sequence"/>
</dbReference>
<evidence type="ECO:0000256" key="3">
    <source>
        <dbReference type="ARBA" id="ARBA00023157"/>
    </source>
</evidence>
<keyword evidence="3" id="KW-1015">Disulfide bond</keyword>
<organism evidence="7 8">
    <name type="scientific">Marinifilum breve</name>
    <dbReference type="NCBI Taxonomy" id="2184082"/>
    <lineage>
        <taxon>Bacteria</taxon>
        <taxon>Pseudomonadati</taxon>
        <taxon>Bacteroidota</taxon>
        <taxon>Bacteroidia</taxon>
        <taxon>Marinilabiliales</taxon>
        <taxon>Marinifilaceae</taxon>
    </lineage>
</organism>
<keyword evidence="2" id="KW-0201">Cytochrome c-type biogenesis</keyword>
<dbReference type="RefSeq" id="WP_110361038.1">
    <property type="nucleotide sequence ID" value="NZ_QFLI01000005.1"/>
</dbReference>
<gene>
    <name evidence="7" type="ORF">DF185_12215</name>
</gene>
<accession>A0A2V3ZWP3</accession>
<dbReference type="GO" id="GO:0017004">
    <property type="term" value="P:cytochrome complex assembly"/>
    <property type="evidence" value="ECO:0007669"/>
    <property type="project" value="UniProtKB-KW"/>
</dbReference>
<feature type="chain" id="PRO_5016101318" evidence="5">
    <location>
        <begin position="22"/>
        <end position="178"/>
    </location>
</feature>
<dbReference type="PROSITE" id="PS51352">
    <property type="entry name" value="THIOREDOXIN_2"/>
    <property type="match status" value="1"/>
</dbReference>
<name>A0A2V3ZWP3_9BACT</name>
<keyword evidence="5" id="KW-0732">Signal</keyword>
<evidence type="ECO:0000256" key="2">
    <source>
        <dbReference type="ARBA" id="ARBA00022748"/>
    </source>
</evidence>
<evidence type="ECO:0000256" key="5">
    <source>
        <dbReference type="SAM" id="SignalP"/>
    </source>
</evidence>
<dbReference type="PANTHER" id="PTHR42852">
    <property type="entry name" value="THIOL:DISULFIDE INTERCHANGE PROTEIN DSBE"/>
    <property type="match status" value="1"/>
</dbReference>
<sequence>MKKFKYTFLLLTFLFSISAYAGNKSKEAKEGFNVGDKLPDIVAKSIDGKNLKLSDLKGKVVLVDFWASWCPPCRAENPILVNAYNQFKNTEFKNGSGFEIYSFSLDKKLASWKAAISKDKLTWKYHVSELKGWHSPTSNKFGINSIPANFLIDGNGIILAKDLRGANLDNFLHQIMKK</sequence>
<dbReference type="GO" id="GO:0030313">
    <property type="term" value="C:cell envelope"/>
    <property type="evidence" value="ECO:0007669"/>
    <property type="project" value="UniProtKB-SubCell"/>
</dbReference>
<dbReference type="InterPro" id="IPR013766">
    <property type="entry name" value="Thioredoxin_domain"/>
</dbReference>
<dbReference type="OrthoDB" id="9794348at2"/>
<dbReference type="PANTHER" id="PTHR42852:SF6">
    <property type="entry name" value="THIOL:DISULFIDE INTERCHANGE PROTEIN DSBE"/>
    <property type="match status" value="1"/>
</dbReference>
<feature type="domain" description="Thioredoxin" evidence="6">
    <location>
        <begin position="32"/>
        <end position="178"/>
    </location>
</feature>
<protein>
    <submittedName>
        <fullName evidence="7">TlpA family protein disulfide reductase</fullName>
    </submittedName>
</protein>